<keyword evidence="9" id="KW-1185">Reference proteome</keyword>
<evidence type="ECO:0000256" key="6">
    <source>
        <dbReference type="PIRSR" id="PIRSR602129-50"/>
    </source>
</evidence>
<evidence type="ECO:0000256" key="3">
    <source>
        <dbReference type="ARBA" id="ARBA00022793"/>
    </source>
</evidence>
<sequence>MFSEATPPPALLDAGALDDLVTHLDLARDAVVRAFAAADRPFSGTTPTAAATAVRGVDLDAPLGDPAATLAEVSALYLDHAVWFHHPHYQAHLNCPVALPAVMADVVASAVNSSMDTWDQSGAATAMERHLVDWTARRLGLPSGADGVFTSGGTQSNLQALLLARDEARARGARLEDLVVVTSPHAHFSARTAAGLLGLVPDAVVETEVDEHDRMHTGDLDRLLADLTAAGRTVAAVVATAGTTDLGVVDPLPSVGRTCRRHGVWLHVDAAYGGGLLTSRRRRHLLTGTERADSVTVDFHKTFFQPVAASALLVADRRTLRHATHHAAYLNPEAESVSQLPNQVDKSLQTTRRFDALKLWCTLRVLGADRLGELLDATVDLAAEARTALVADPDFEVVDGTPLSTVVFRWEAPGVDPLVLDRVNTAARDELVASGLAAVARTTYRGRTWLKLTLLNPATTLADVRHVVDLVRDHAATALHAETARGTADLGVVA</sequence>
<dbReference type="GO" id="GO:0004058">
    <property type="term" value="F:aromatic-L-amino-acid decarboxylase activity"/>
    <property type="evidence" value="ECO:0007669"/>
    <property type="project" value="UniProtKB-ARBA"/>
</dbReference>
<dbReference type="EMBL" id="JACCAC010000001">
    <property type="protein sequence ID" value="NYG55576.1"/>
    <property type="molecule type" value="Genomic_DNA"/>
</dbReference>
<comment type="caution">
    <text evidence="8">The sequence shown here is derived from an EMBL/GenBank/DDBJ whole genome shotgun (WGS) entry which is preliminary data.</text>
</comment>
<evidence type="ECO:0000256" key="5">
    <source>
        <dbReference type="ARBA" id="ARBA00023239"/>
    </source>
</evidence>
<evidence type="ECO:0000256" key="1">
    <source>
        <dbReference type="ARBA" id="ARBA00001933"/>
    </source>
</evidence>
<evidence type="ECO:0000256" key="4">
    <source>
        <dbReference type="ARBA" id="ARBA00022898"/>
    </source>
</evidence>
<dbReference type="PANTHER" id="PTHR45677:SF8">
    <property type="entry name" value="CYSTEINE SULFINIC ACID DECARBOXYLASE"/>
    <property type="match status" value="1"/>
</dbReference>
<dbReference type="PANTHER" id="PTHR45677">
    <property type="entry name" value="GLUTAMATE DECARBOXYLASE-RELATED"/>
    <property type="match status" value="1"/>
</dbReference>
<dbReference type="GO" id="GO:0005737">
    <property type="term" value="C:cytoplasm"/>
    <property type="evidence" value="ECO:0007669"/>
    <property type="project" value="TreeGrafter"/>
</dbReference>
<dbReference type="InterPro" id="IPR002129">
    <property type="entry name" value="PyrdxlP-dep_de-COase"/>
</dbReference>
<name>A0A7Y9RUI0_9ACTN</name>
<dbReference type="GO" id="GO:0006520">
    <property type="term" value="P:amino acid metabolic process"/>
    <property type="evidence" value="ECO:0007669"/>
    <property type="project" value="InterPro"/>
</dbReference>
<comment type="similarity">
    <text evidence="2 7">Belongs to the group II decarboxylase family.</text>
</comment>
<dbReference type="Pfam" id="PF00282">
    <property type="entry name" value="Pyridoxal_deC"/>
    <property type="match status" value="1"/>
</dbReference>
<dbReference type="GO" id="GO:0030170">
    <property type="term" value="F:pyridoxal phosphate binding"/>
    <property type="evidence" value="ECO:0007669"/>
    <property type="project" value="InterPro"/>
</dbReference>
<evidence type="ECO:0000313" key="8">
    <source>
        <dbReference type="EMBL" id="NYG55576.1"/>
    </source>
</evidence>
<keyword evidence="5 7" id="KW-0456">Lyase</keyword>
<organism evidence="8 9">
    <name type="scientific">Nocardioides perillae</name>
    <dbReference type="NCBI Taxonomy" id="1119534"/>
    <lineage>
        <taxon>Bacteria</taxon>
        <taxon>Bacillati</taxon>
        <taxon>Actinomycetota</taxon>
        <taxon>Actinomycetes</taxon>
        <taxon>Propionibacteriales</taxon>
        <taxon>Nocardioidaceae</taxon>
        <taxon>Nocardioides</taxon>
    </lineage>
</organism>
<proteinExistence type="inferred from homology"/>
<dbReference type="GO" id="GO:0033983">
    <property type="term" value="F:diaminobutyrate decarboxylase activity"/>
    <property type="evidence" value="ECO:0007669"/>
    <property type="project" value="UniProtKB-EC"/>
</dbReference>
<feature type="modified residue" description="N6-(pyridoxal phosphate)lysine" evidence="6">
    <location>
        <position position="301"/>
    </location>
</feature>
<dbReference type="Proteomes" id="UP000544110">
    <property type="component" value="Unassembled WGS sequence"/>
</dbReference>
<dbReference type="Gene3D" id="3.40.640.10">
    <property type="entry name" value="Type I PLP-dependent aspartate aminotransferase-like (Major domain)"/>
    <property type="match status" value="1"/>
</dbReference>
<dbReference type="PRINTS" id="PR00800">
    <property type="entry name" value="YHDCRBOXLASE"/>
</dbReference>
<protein>
    <submittedName>
        <fullName evidence="8">L-2,4-diaminobutyrate decarboxylase</fullName>
        <ecNumber evidence="8">4.1.1.86</ecNumber>
    </submittedName>
</protein>
<dbReference type="InterPro" id="IPR015421">
    <property type="entry name" value="PyrdxlP-dep_Trfase_major"/>
</dbReference>
<evidence type="ECO:0000256" key="2">
    <source>
        <dbReference type="ARBA" id="ARBA00009533"/>
    </source>
</evidence>
<dbReference type="GO" id="GO:0019752">
    <property type="term" value="P:carboxylic acid metabolic process"/>
    <property type="evidence" value="ECO:0007669"/>
    <property type="project" value="InterPro"/>
</dbReference>
<keyword evidence="4 6" id="KW-0663">Pyridoxal phosphate</keyword>
<comment type="cofactor">
    <cofactor evidence="1 6 7">
        <name>pyridoxal 5'-phosphate</name>
        <dbReference type="ChEBI" id="CHEBI:597326"/>
    </cofactor>
</comment>
<dbReference type="InterPro" id="IPR010977">
    <property type="entry name" value="Aromatic_deC"/>
</dbReference>
<dbReference type="InterPro" id="IPR015422">
    <property type="entry name" value="PyrdxlP-dep_Trfase_small"/>
</dbReference>
<keyword evidence="3" id="KW-0210">Decarboxylase</keyword>
<dbReference type="RefSeq" id="WP_179517995.1">
    <property type="nucleotide sequence ID" value="NZ_JACCAC010000001.1"/>
</dbReference>
<reference evidence="8 9" key="1">
    <citation type="submission" date="2020-07" db="EMBL/GenBank/DDBJ databases">
        <title>Sequencing the genomes of 1000 actinobacteria strains.</title>
        <authorList>
            <person name="Klenk H.-P."/>
        </authorList>
    </citation>
    <scope>NUCLEOTIDE SEQUENCE [LARGE SCALE GENOMIC DNA]</scope>
    <source>
        <strain evidence="8 9">DSM 24552</strain>
    </source>
</reference>
<dbReference type="SUPFAM" id="SSF53383">
    <property type="entry name" value="PLP-dependent transferases"/>
    <property type="match status" value="1"/>
</dbReference>
<evidence type="ECO:0000313" key="9">
    <source>
        <dbReference type="Proteomes" id="UP000544110"/>
    </source>
</evidence>
<evidence type="ECO:0000256" key="7">
    <source>
        <dbReference type="RuleBase" id="RU000382"/>
    </source>
</evidence>
<dbReference type="InterPro" id="IPR015424">
    <property type="entry name" value="PyrdxlP-dep_Trfase"/>
</dbReference>
<dbReference type="AlphaFoldDB" id="A0A7Y9RUI0"/>
<accession>A0A7Y9RUI0</accession>
<gene>
    <name evidence="8" type="ORF">BJ989_001880</name>
</gene>
<dbReference type="EC" id="4.1.1.86" evidence="8"/>
<dbReference type="Gene3D" id="3.90.1150.10">
    <property type="entry name" value="Aspartate Aminotransferase, domain 1"/>
    <property type="match status" value="1"/>
</dbReference>